<comment type="caution">
    <text evidence="1">The sequence shown here is derived from an EMBL/GenBank/DDBJ whole genome shotgun (WGS) entry which is preliminary data.</text>
</comment>
<dbReference type="EMBL" id="QHCV01000079">
    <property type="protein sequence ID" value="RAV31552.1"/>
    <property type="molecule type" value="Genomic_DNA"/>
</dbReference>
<keyword evidence="2" id="KW-1185">Reference proteome</keyword>
<dbReference type="AlphaFoldDB" id="A0A364V4J0"/>
<organism evidence="1 2">
    <name type="scientific">Corynebacterium heidelbergense</name>
    <dbReference type="NCBI Taxonomy" id="2055947"/>
    <lineage>
        <taxon>Bacteria</taxon>
        <taxon>Bacillati</taxon>
        <taxon>Actinomycetota</taxon>
        <taxon>Actinomycetes</taxon>
        <taxon>Mycobacteriales</taxon>
        <taxon>Corynebacteriaceae</taxon>
        <taxon>Corynebacterium</taxon>
    </lineage>
</organism>
<protein>
    <recommendedName>
        <fullName evidence="3">Bacteriocin biosynthesis cyclodehydratase</fullName>
    </recommendedName>
</protein>
<proteinExistence type="predicted"/>
<dbReference type="Gene3D" id="3.40.50.720">
    <property type="entry name" value="NAD(P)-binding Rossmann-like Domain"/>
    <property type="match status" value="1"/>
</dbReference>
<reference evidence="1 2" key="1">
    <citation type="journal article" date="2018" name="Syst. Appl. Microbiol.">
        <title>Corynebacterium heidelbergense sp. nov., isolated from the preen glands of Egyptian geese (Alopochen aegyptiacus).</title>
        <authorList>
            <person name="Braun M.S."/>
            <person name="Wang E."/>
            <person name="Zimmermann S."/>
            <person name="Wink M."/>
        </authorList>
    </citation>
    <scope>NUCLEOTIDE SEQUENCE [LARGE SCALE GENOMIC DNA]</scope>
    <source>
        <strain evidence="1 2">647</strain>
    </source>
</reference>
<sequence length="178" mass="19381">HYLHTGRVSQDVADILQRDGIPTTPVRRPGGEPLLLAGMLFPPADLTYQLMERRIPHYPFGILDGHAVAGPLVLPGHTPCLSCLDHLYLHQDALWRSIRLQAAARPTGTTHTLSELLGALVRSILLTHLDPWRQAACPPAPLSPELTQRISIAPHALDPIREPIPAAPDCPGCELARA</sequence>
<dbReference type="Proteomes" id="UP000251577">
    <property type="component" value="Unassembled WGS sequence"/>
</dbReference>
<accession>A0A364V4J0</accession>
<evidence type="ECO:0008006" key="3">
    <source>
        <dbReference type="Google" id="ProtNLM"/>
    </source>
</evidence>
<feature type="non-terminal residue" evidence="1">
    <location>
        <position position="1"/>
    </location>
</feature>
<evidence type="ECO:0000313" key="2">
    <source>
        <dbReference type="Proteomes" id="UP000251577"/>
    </source>
</evidence>
<evidence type="ECO:0000313" key="1">
    <source>
        <dbReference type="EMBL" id="RAV31552.1"/>
    </source>
</evidence>
<gene>
    <name evidence="1" type="ORF">DLJ54_07745</name>
</gene>
<name>A0A364V4J0_9CORY</name>